<evidence type="ECO:0000313" key="1">
    <source>
        <dbReference type="EMBL" id="ELR04506.1"/>
    </source>
</evidence>
<dbReference type="Proteomes" id="UP000011064">
    <property type="component" value="Unassembled WGS sequence"/>
</dbReference>
<name>L8FXT8_PSED2</name>
<sequence>MGAREQLSFEVEPVSGRWSPAGDVLVVSKDRGGDEFFQLYTLAEGRLTLLTDGGRSRNGFGAWSQDGRLIGYSSTRRNGRDSDLYVMDPRDPSTARMVAEVSGGGWSIADFSPDGRTALVVERLQ</sequence>
<dbReference type="VEuPathDB" id="FungiDB:GMDG_09061"/>
<evidence type="ECO:0008006" key="3">
    <source>
        <dbReference type="Google" id="ProtNLM"/>
    </source>
</evidence>
<evidence type="ECO:0000313" key="2">
    <source>
        <dbReference type="Proteomes" id="UP000011064"/>
    </source>
</evidence>
<dbReference type="InterPro" id="IPR011042">
    <property type="entry name" value="6-blade_b-propeller_TolB-like"/>
</dbReference>
<dbReference type="Gene3D" id="2.120.10.30">
    <property type="entry name" value="TolB, C-terminal domain"/>
    <property type="match status" value="1"/>
</dbReference>
<dbReference type="InterPro" id="IPR011659">
    <property type="entry name" value="WD40"/>
</dbReference>
<feature type="non-terminal residue" evidence="1">
    <location>
        <position position="125"/>
    </location>
</feature>
<proteinExistence type="predicted"/>
<protein>
    <recommendedName>
        <fullName evidence="3">Dipeptidylpeptidase IV N-terminal domain-containing protein</fullName>
    </recommendedName>
</protein>
<dbReference type="HOGENOM" id="CLU_1998018_0_0_1"/>
<keyword evidence="2" id="KW-1185">Reference proteome</keyword>
<accession>L8FXT8</accession>
<reference evidence="2" key="1">
    <citation type="submission" date="2010-09" db="EMBL/GenBank/DDBJ databases">
        <title>The genome sequence of Geomyces destructans 20631-21.</title>
        <authorList>
            <consortium name="The Broad Institute Genome Sequencing Platform"/>
            <person name="Cuomo C.A."/>
            <person name="Blehert D.S."/>
            <person name="Lorch J.M."/>
            <person name="Young S.K."/>
            <person name="Zeng Q."/>
            <person name="Gargeya S."/>
            <person name="Fitzgerald M."/>
            <person name="Haas B."/>
            <person name="Abouelleil A."/>
            <person name="Alvarado L."/>
            <person name="Arachchi H.M."/>
            <person name="Berlin A."/>
            <person name="Brown A."/>
            <person name="Chapman S.B."/>
            <person name="Chen Z."/>
            <person name="Dunbar C."/>
            <person name="Freedman E."/>
            <person name="Gearin G."/>
            <person name="Gellesch M."/>
            <person name="Goldberg J."/>
            <person name="Griggs A."/>
            <person name="Gujja S."/>
            <person name="Heiman D."/>
            <person name="Howarth C."/>
            <person name="Larson L."/>
            <person name="Lui A."/>
            <person name="MacDonald P.J.P."/>
            <person name="Montmayeur A."/>
            <person name="Murphy C."/>
            <person name="Neiman D."/>
            <person name="Pearson M."/>
            <person name="Priest M."/>
            <person name="Roberts A."/>
            <person name="Saif S."/>
            <person name="Shea T."/>
            <person name="Shenoy N."/>
            <person name="Sisk P."/>
            <person name="Stolte C."/>
            <person name="Sykes S."/>
            <person name="Wortman J."/>
            <person name="Nusbaum C."/>
            <person name="Birren B."/>
        </authorList>
    </citation>
    <scope>NUCLEOTIDE SEQUENCE [LARGE SCALE GENOMIC DNA]</scope>
    <source>
        <strain evidence="2">ATCC MYA-4855 / 20631-21</strain>
    </source>
</reference>
<organism evidence="1 2">
    <name type="scientific">Pseudogymnoascus destructans (strain ATCC MYA-4855 / 20631-21)</name>
    <name type="common">Bat white-nose syndrome fungus</name>
    <name type="synonym">Geomyces destructans</name>
    <dbReference type="NCBI Taxonomy" id="658429"/>
    <lineage>
        <taxon>Eukaryota</taxon>
        <taxon>Fungi</taxon>
        <taxon>Dikarya</taxon>
        <taxon>Ascomycota</taxon>
        <taxon>Pezizomycotina</taxon>
        <taxon>Leotiomycetes</taxon>
        <taxon>Thelebolales</taxon>
        <taxon>Thelebolaceae</taxon>
        <taxon>Pseudogymnoascus</taxon>
    </lineage>
</organism>
<dbReference type="Pfam" id="PF07676">
    <property type="entry name" value="PD40"/>
    <property type="match status" value="1"/>
</dbReference>
<dbReference type="SUPFAM" id="SSF82171">
    <property type="entry name" value="DPP6 N-terminal domain-like"/>
    <property type="match status" value="1"/>
</dbReference>
<dbReference type="EMBL" id="GL574989">
    <property type="protein sequence ID" value="ELR04506.1"/>
    <property type="molecule type" value="Genomic_DNA"/>
</dbReference>
<gene>
    <name evidence="1" type="ORF">GMDG_09061</name>
</gene>
<dbReference type="AlphaFoldDB" id="L8FXT8"/>
<dbReference type="InParanoid" id="L8FXT8"/>